<dbReference type="Pfam" id="PF01408">
    <property type="entry name" value="GFO_IDH_MocA"/>
    <property type="match status" value="1"/>
</dbReference>
<keyword evidence="5" id="KW-1185">Reference proteome</keyword>
<reference evidence="4" key="1">
    <citation type="submission" date="2020-06" db="EMBL/GenBank/DDBJ databases">
        <authorList>
            <consortium name="Plant Systems Biology data submission"/>
        </authorList>
    </citation>
    <scope>NUCLEOTIDE SEQUENCE</scope>
    <source>
        <strain evidence="4">D6</strain>
    </source>
</reference>
<dbReference type="Gene3D" id="3.30.360.10">
    <property type="entry name" value="Dihydrodipicolinate Reductase, domain 2"/>
    <property type="match status" value="1"/>
</dbReference>
<dbReference type="GO" id="GO:0000166">
    <property type="term" value="F:nucleotide binding"/>
    <property type="evidence" value="ECO:0007669"/>
    <property type="project" value="InterPro"/>
</dbReference>
<dbReference type="SUPFAM" id="SSF51735">
    <property type="entry name" value="NAD(P)-binding Rossmann-fold domains"/>
    <property type="match status" value="1"/>
</dbReference>
<organism evidence="4 5">
    <name type="scientific">Seminavis robusta</name>
    <dbReference type="NCBI Taxonomy" id="568900"/>
    <lineage>
        <taxon>Eukaryota</taxon>
        <taxon>Sar</taxon>
        <taxon>Stramenopiles</taxon>
        <taxon>Ochrophyta</taxon>
        <taxon>Bacillariophyta</taxon>
        <taxon>Bacillariophyceae</taxon>
        <taxon>Bacillariophycidae</taxon>
        <taxon>Naviculales</taxon>
        <taxon>Naviculaceae</taxon>
        <taxon>Seminavis</taxon>
    </lineage>
</organism>
<feature type="domain" description="Gfo/Idh/MocA-like oxidoreductase N-terminal" evidence="2">
    <location>
        <begin position="9"/>
        <end position="146"/>
    </location>
</feature>
<dbReference type="Pfam" id="PF22725">
    <property type="entry name" value="GFO_IDH_MocA_C3"/>
    <property type="match status" value="1"/>
</dbReference>
<comment type="similarity">
    <text evidence="1">Belongs to the Gfo/Idh/MocA family.</text>
</comment>
<dbReference type="PANTHER" id="PTHR43377:SF1">
    <property type="entry name" value="BILIVERDIN REDUCTASE A"/>
    <property type="match status" value="1"/>
</dbReference>
<dbReference type="InterPro" id="IPR000683">
    <property type="entry name" value="Gfo/Idh/MocA-like_OxRdtase_N"/>
</dbReference>
<name>A0A9N8DSW4_9STRA</name>
<comment type="caution">
    <text evidence="4">The sequence shown here is derived from an EMBL/GenBank/DDBJ whole genome shotgun (WGS) entry which is preliminary data.</text>
</comment>
<evidence type="ECO:0000259" key="3">
    <source>
        <dbReference type="Pfam" id="PF22725"/>
    </source>
</evidence>
<protein>
    <submittedName>
        <fullName evidence="4">Oxidoreductase family, NAD-binding Rossmann fold</fullName>
    </submittedName>
</protein>
<dbReference type="PANTHER" id="PTHR43377">
    <property type="entry name" value="BILIVERDIN REDUCTASE A"/>
    <property type="match status" value="1"/>
</dbReference>
<dbReference type="InterPro" id="IPR036291">
    <property type="entry name" value="NAD(P)-bd_dom_sf"/>
</dbReference>
<feature type="domain" description="GFO/IDH/MocA-like oxidoreductase" evidence="3">
    <location>
        <begin position="159"/>
        <end position="295"/>
    </location>
</feature>
<proteinExistence type="inferred from homology"/>
<dbReference type="InterPro" id="IPR055170">
    <property type="entry name" value="GFO_IDH_MocA-like_dom"/>
</dbReference>
<evidence type="ECO:0000259" key="2">
    <source>
        <dbReference type="Pfam" id="PF01408"/>
    </source>
</evidence>
<dbReference type="Proteomes" id="UP001153069">
    <property type="component" value="Unassembled WGS sequence"/>
</dbReference>
<accession>A0A9N8DSW4</accession>
<dbReference type="EMBL" id="CAICTM010000346">
    <property type="protein sequence ID" value="CAB9508443.1"/>
    <property type="molecule type" value="Genomic_DNA"/>
</dbReference>
<dbReference type="InterPro" id="IPR051450">
    <property type="entry name" value="Gfo/Idh/MocA_Oxidoreductases"/>
</dbReference>
<gene>
    <name evidence="4" type="ORF">SEMRO_347_G123000.1</name>
</gene>
<dbReference type="SUPFAM" id="SSF55347">
    <property type="entry name" value="Glyceraldehyde-3-phosphate dehydrogenase-like, C-terminal domain"/>
    <property type="match status" value="1"/>
</dbReference>
<sequence>MSNGEKVAQIAMVGAGWWSQGWHLPHLSRNPNSKIVAIVDTAEHPKSSLDPNLQPLAALQEKYECPIFSSVQELFEKEPDLAASLDGVIVCTPHATHSDIGGFLLQQSASRAKPLHVLMEKPMTTNVDQAKKLHRAASSSPSSLFMVNHSANFIPQTIQARKLVESGAIGDIQHITGFMASPLSWIFEDPANTGWNEPTPGVMIGNGFAWGQASHLLAWIYHVCGPTALIPQKVYCTMHHSQTTGADVAHAASINCNNNVTMSLSGTSLLPGNAHSDPPVAKQIDIKIYGTKGAIHYGGDDRESTSGRLELRRGPGHDDEGAVQVHCPDLGFQFEELDQDGTGPLSVQNFLKKCVGDECYVGADSLVGFRSIQTLDAMYRSQASGMPEEVVQ</sequence>
<evidence type="ECO:0000256" key="1">
    <source>
        <dbReference type="ARBA" id="ARBA00010928"/>
    </source>
</evidence>
<dbReference type="Gene3D" id="3.40.50.720">
    <property type="entry name" value="NAD(P)-binding Rossmann-like Domain"/>
    <property type="match status" value="1"/>
</dbReference>
<evidence type="ECO:0000313" key="5">
    <source>
        <dbReference type="Proteomes" id="UP001153069"/>
    </source>
</evidence>
<dbReference type="AlphaFoldDB" id="A0A9N8DSW4"/>
<dbReference type="OrthoDB" id="446809at2759"/>
<evidence type="ECO:0000313" key="4">
    <source>
        <dbReference type="EMBL" id="CAB9508443.1"/>
    </source>
</evidence>